<feature type="binding site" evidence="6">
    <location>
        <position position="309"/>
    </location>
    <ligand>
        <name>Fe cation</name>
        <dbReference type="ChEBI" id="CHEBI:24875"/>
        <note>catalytic</note>
    </ligand>
</feature>
<evidence type="ECO:0000313" key="10">
    <source>
        <dbReference type="Proteomes" id="UP000239649"/>
    </source>
</evidence>
<dbReference type="GO" id="GO:0035513">
    <property type="term" value="P:oxidative RNA demethylation"/>
    <property type="evidence" value="ECO:0007669"/>
    <property type="project" value="TreeGrafter"/>
</dbReference>
<dbReference type="InterPro" id="IPR037151">
    <property type="entry name" value="AlkB-like_sf"/>
</dbReference>
<dbReference type="SUPFAM" id="SSF51197">
    <property type="entry name" value="Clavaminate synthase-like"/>
    <property type="match status" value="1"/>
</dbReference>
<evidence type="ECO:0000256" key="1">
    <source>
        <dbReference type="ARBA" id="ARBA00007879"/>
    </source>
</evidence>
<protein>
    <submittedName>
        <fullName evidence="9">Alpha-ketoglutarate-dependent dioxygenase alkB</fullName>
    </submittedName>
</protein>
<dbReference type="GO" id="GO:0035515">
    <property type="term" value="F:oxidative RNA demethylase activity"/>
    <property type="evidence" value="ECO:0007669"/>
    <property type="project" value="TreeGrafter"/>
</dbReference>
<dbReference type="GO" id="GO:0035516">
    <property type="term" value="F:broad specificity oxidative DNA demethylase activity"/>
    <property type="evidence" value="ECO:0007669"/>
    <property type="project" value="TreeGrafter"/>
</dbReference>
<dbReference type="Gene3D" id="2.60.120.590">
    <property type="entry name" value="Alpha-ketoglutarate-dependent dioxygenase AlkB-like"/>
    <property type="match status" value="1"/>
</dbReference>
<feature type="binding site" evidence="6">
    <location>
        <position position="311"/>
    </location>
    <ligand>
        <name>Fe cation</name>
        <dbReference type="ChEBI" id="CHEBI:24875"/>
        <note>catalytic</note>
    </ligand>
</feature>
<dbReference type="EMBL" id="LHPF02000002">
    <property type="protein sequence ID" value="PSC75979.1"/>
    <property type="molecule type" value="Genomic_DNA"/>
</dbReference>
<gene>
    <name evidence="9" type="ORF">C2E20_1181</name>
</gene>
<feature type="domain" description="Fe2OG dioxygenase" evidence="8">
    <location>
        <begin position="291"/>
        <end position="420"/>
    </location>
</feature>
<dbReference type="PANTHER" id="PTHR16557:SF11">
    <property type="entry name" value="ALPHA-KETOGLUTARATE-DEPENDENT DIOXYGENASE ALKB"/>
    <property type="match status" value="1"/>
</dbReference>
<dbReference type="OrthoDB" id="6614653at2759"/>
<feature type="binding site" evidence="6">
    <location>
        <position position="365"/>
    </location>
    <ligand>
        <name>Fe cation</name>
        <dbReference type="ChEBI" id="CHEBI:24875"/>
        <note>catalytic</note>
    </ligand>
</feature>
<proteinExistence type="inferred from homology"/>
<dbReference type="AlphaFoldDB" id="A0A2P6VPI2"/>
<reference evidence="9 10" key="1">
    <citation type="journal article" date="2018" name="Plant J.">
        <title>Genome sequences of Chlorella sorokiniana UTEX 1602 and Micractinium conductrix SAG 241.80: implications to maltose excretion by a green alga.</title>
        <authorList>
            <person name="Arriola M.B."/>
            <person name="Velmurugan N."/>
            <person name="Zhang Y."/>
            <person name="Plunkett M.H."/>
            <person name="Hondzo H."/>
            <person name="Barney B.M."/>
        </authorList>
    </citation>
    <scope>NUCLEOTIDE SEQUENCE [LARGE SCALE GENOMIC DNA]</scope>
    <source>
        <strain evidence="9 10">SAG 241.80</strain>
    </source>
</reference>
<feature type="region of interest" description="Disordered" evidence="7">
    <location>
        <begin position="163"/>
        <end position="199"/>
    </location>
</feature>
<evidence type="ECO:0000256" key="7">
    <source>
        <dbReference type="SAM" id="MobiDB-lite"/>
    </source>
</evidence>
<keyword evidence="2 6" id="KW-0479">Metal-binding</keyword>
<dbReference type="Pfam" id="PF13532">
    <property type="entry name" value="2OG-FeII_Oxy_2"/>
    <property type="match status" value="1"/>
</dbReference>
<dbReference type="InterPro" id="IPR027450">
    <property type="entry name" value="AlkB-like"/>
</dbReference>
<dbReference type="PROSITE" id="PS51471">
    <property type="entry name" value="FE2OG_OXY"/>
    <property type="match status" value="1"/>
</dbReference>
<dbReference type="PANTHER" id="PTHR16557">
    <property type="entry name" value="ALKYLATED DNA REPAIR PROTEIN ALKB-RELATED"/>
    <property type="match status" value="1"/>
</dbReference>
<comment type="similarity">
    <text evidence="1">Belongs to the alkB family.</text>
</comment>
<evidence type="ECO:0000313" key="9">
    <source>
        <dbReference type="EMBL" id="PSC75979.1"/>
    </source>
</evidence>
<evidence type="ECO:0000256" key="3">
    <source>
        <dbReference type="ARBA" id="ARBA00022964"/>
    </source>
</evidence>
<keyword evidence="3 9" id="KW-0223">Dioxygenase</keyword>
<dbReference type="GO" id="GO:0005737">
    <property type="term" value="C:cytoplasm"/>
    <property type="evidence" value="ECO:0007669"/>
    <property type="project" value="TreeGrafter"/>
</dbReference>
<keyword evidence="10" id="KW-1185">Reference proteome</keyword>
<dbReference type="Proteomes" id="UP000239649">
    <property type="component" value="Unassembled WGS sequence"/>
</dbReference>
<comment type="caution">
    <text evidence="9">The sequence shown here is derived from an EMBL/GenBank/DDBJ whole genome shotgun (WGS) entry which is preliminary data.</text>
</comment>
<evidence type="ECO:0000256" key="4">
    <source>
        <dbReference type="ARBA" id="ARBA00023002"/>
    </source>
</evidence>
<name>A0A2P6VPI2_9CHLO</name>
<dbReference type="InterPro" id="IPR004574">
    <property type="entry name" value="Alkb"/>
</dbReference>
<dbReference type="STRING" id="554055.A0A2P6VPI2"/>
<evidence type="ECO:0000256" key="2">
    <source>
        <dbReference type="ARBA" id="ARBA00022723"/>
    </source>
</evidence>
<sequence length="420" mass="43562">MYAEHEQEAPARSEAAPTAFRAAEKLYQLRREQIFRQRKGKRVSKGVTVRATDLTSVLDLGLAGEERPLPLGVARLPAQLGVPSCMPPSAAAYAFDAHPGLLLVRGALPPGLQRQLVMEAFTRFCEPPNHTTLTRTHPAGLPGIWAATQQGLRLQPAGQAACEAASGATGTDVSTPDGAPSDGSASSGRTTSIWGAGGGGPTADSLLRKLRWATLGPPYDWTQRRYLREAVHDPLPPQLRSLATELAGLAASLLGAAAAAGSGGGGVADGAASCRNGAAEGSLGGASQAFCPDAALVNFYYEGDTLNGHVDDAENSLGQPLVSLSLGCDAVFLIGGHTRDVPPTPLLLRSGDAVVLAGDARRCYHGVPRVLTDRPLPAALRADGREGGSSSSDAGNAAAFAPFARHLQHCRINISVRDTR</sequence>
<evidence type="ECO:0000256" key="5">
    <source>
        <dbReference type="ARBA" id="ARBA00023004"/>
    </source>
</evidence>
<keyword evidence="5 6" id="KW-0408">Iron</keyword>
<evidence type="ECO:0000256" key="6">
    <source>
        <dbReference type="PIRSR" id="PIRSR604574-2"/>
    </source>
</evidence>
<keyword evidence="4" id="KW-0560">Oxidoreductase</keyword>
<dbReference type="GO" id="GO:0008198">
    <property type="term" value="F:ferrous iron binding"/>
    <property type="evidence" value="ECO:0007669"/>
    <property type="project" value="TreeGrafter"/>
</dbReference>
<comment type="cofactor">
    <cofactor evidence="6">
        <name>Fe(2+)</name>
        <dbReference type="ChEBI" id="CHEBI:29033"/>
    </cofactor>
    <text evidence="6">Binds 1 Fe(2+) ion per subunit.</text>
</comment>
<feature type="compositionally biased region" description="Low complexity" evidence="7">
    <location>
        <begin position="163"/>
        <end position="188"/>
    </location>
</feature>
<evidence type="ECO:0000259" key="8">
    <source>
        <dbReference type="PROSITE" id="PS51471"/>
    </source>
</evidence>
<accession>A0A2P6VPI2</accession>
<organism evidence="9 10">
    <name type="scientific">Micractinium conductrix</name>
    <dbReference type="NCBI Taxonomy" id="554055"/>
    <lineage>
        <taxon>Eukaryota</taxon>
        <taxon>Viridiplantae</taxon>
        <taxon>Chlorophyta</taxon>
        <taxon>core chlorophytes</taxon>
        <taxon>Trebouxiophyceae</taxon>
        <taxon>Chlorellales</taxon>
        <taxon>Chlorellaceae</taxon>
        <taxon>Chlorella clade</taxon>
        <taxon>Micractinium</taxon>
    </lineage>
</organism>
<dbReference type="InterPro" id="IPR005123">
    <property type="entry name" value="Oxoglu/Fe-dep_dioxygenase_dom"/>
</dbReference>